<reference evidence="1 2" key="1">
    <citation type="journal article" date="2019" name="Sci. Rep.">
        <title>Orb-weaving spider Araneus ventricosus genome elucidates the spidroin gene catalogue.</title>
        <authorList>
            <person name="Kono N."/>
            <person name="Nakamura H."/>
            <person name="Ohtoshi R."/>
            <person name="Moran D.A.P."/>
            <person name="Shinohara A."/>
            <person name="Yoshida Y."/>
            <person name="Fujiwara M."/>
            <person name="Mori M."/>
            <person name="Tomita M."/>
            <person name="Arakawa K."/>
        </authorList>
    </citation>
    <scope>NUCLEOTIDE SEQUENCE [LARGE SCALE GENOMIC DNA]</scope>
</reference>
<dbReference type="Proteomes" id="UP000499080">
    <property type="component" value="Unassembled WGS sequence"/>
</dbReference>
<comment type="caution">
    <text evidence="1">The sequence shown here is derived from an EMBL/GenBank/DDBJ whole genome shotgun (WGS) entry which is preliminary data.</text>
</comment>
<protein>
    <submittedName>
        <fullName evidence="1">Uncharacterized protein</fullName>
    </submittedName>
</protein>
<dbReference type="EMBL" id="BGPR01003290">
    <property type="protein sequence ID" value="GBM86151.1"/>
    <property type="molecule type" value="Genomic_DNA"/>
</dbReference>
<proteinExistence type="predicted"/>
<evidence type="ECO:0000313" key="2">
    <source>
        <dbReference type="Proteomes" id="UP000499080"/>
    </source>
</evidence>
<gene>
    <name evidence="1" type="ORF">AVEN_48297_1</name>
</gene>
<keyword evidence="2" id="KW-1185">Reference proteome</keyword>
<name>A0A4Y2J7B9_ARAVE</name>
<dbReference type="AlphaFoldDB" id="A0A4Y2J7B9"/>
<sequence>MEVIGQERRVVGLAVSPTSAGVKRERKKKAARAEGAGSAEVRAARRRRVSEVLFIWCKEKSRACQSDGAKESNCAV</sequence>
<evidence type="ECO:0000313" key="1">
    <source>
        <dbReference type="EMBL" id="GBM86151.1"/>
    </source>
</evidence>
<organism evidence="1 2">
    <name type="scientific">Araneus ventricosus</name>
    <name type="common">Orbweaver spider</name>
    <name type="synonym">Epeira ventricosa</name>
    <dbReference type="NCBI Taxonomy" id="182803"/>
    <lineage>
        <taxon>Eukaryota</taxon>
        <taxon>Metazoa</taxon>
        <taxon>Ecdysozoa</taxon>
        <taxon>Arthropoda</taxon>
        <taxon>Chelicerata</taxon>
        <taxon>Arachnida</taxon>
        <taxon>Araneae</taxon>
        <taxon>Araneomorphae</taxon>
        <taxon>Entelegynae</taxon>
        <taxon>Araneoidea</taxon>
        <taxon>Araneidae</taxon>
        <taxon>Araneus</taxon>
    </lineage>
</organism>
<accession>A0A4Y2J7B9</accession>